<protein>
    <submittedName>
        <fullName evidence="1">Uncharacterized protein</fullName>
    </submittedName>
</protein>
<proteinExistence type="predicted"/>
<name>A0A0V1BHA1_TRISP</name>
<organism evidence="1 2">
    <name type="scientific">Trichinella spiralis</name>
    <name type="common">Trichina worm</name>
    <dbReference type="NCBI Taxonomy" id="6334"/>
    <lineage>
        <taxon>Eukaryota</taxon>
        <taxon>Metazoa</taxon>
        <taxon>Ecdysozoa</taxon>
        <taxon>Nematoda</taxon>
        <taxon>Enoplea</taxon>
        <taxon>Dorylaimia</taxon>
        <taxon>Trichinellida</taxon>
        <taxon>Trichinellidae</taxon>
        <taxon>Trichinella</taxon>
    </lineage>
</organism>
<dbReference type="EMBL" id="JYDH01000048">
    <property type="protein sequence ID" value="KRY35955.1"/>
    <property type="molecule type" value="Genomic_DNA"/>
</dbReference>
<sequence>MQLLRALSLIKLNLKYALSIILKREPNRRLSFFLVIAIPLDVLSKSNQPTNQQSTCHISTSKLEQTGQGCVVSIAGLIKRMLDAIFQATFQIVHILCSFLVGIEKQLAGD</sequence>
<comment type="caution">
    <text evidence="1">The sequence shown here is derived from an EMBL/GenBank/DDBJ whole genome shotgun (WGS) entry which is preliminary data.</text>
</comment>
<evidence type="ECO:0000313" key="1">
    <source>
        <dbReference type="EMBL" id="KRY35955.1"/>
    </source>
</evidence>
<evidence type="ECO:0000313" key="2">
    <source>
        <dbReference type="Proteomes" id="UP000054776"/>
    </source>
</evidence>
<dbReference type="Proteomes" id="UP000054776">
    <property type="component" value="Unassembled WGS sequence"/>
</dbReference>
<accession>A0A0V1BHA1</accession>
<reference evidence="1 2" key="1">
    <citation type="submission" date="2015-01" db="EMBL/GenBank/DDBJ databases">
        <title>Evolution of Trichinella species and genotypes.</title>
        <authorList>
            <person name="Korhonen P.K."/>
            <person name="Edoardo P."/>
            <person name="Giuseppe L.R."/>
            <person name="Gasser R.B."/>
        </authorList>
    </citation>
    <scope>NUCLEOTIDE SEQUENCE [LARGE SCALE GENOMIC DNA]</scope>
    <source>
        <strain evidence="1">ISS3</strain>
    </source>
</reference>
<dbReference type="AlphaFoldDB" id="A0A0V1BHA1"/>
<gene>
    <name evidence="1" type="ORF">T01_9447</name>
</gene>
<dbReference type="InParanoid" id="A0A0V1BHA1"/>
<keyword evidence="2" id="KW-1185">Reference proteome</keyword>